<evidence type="ECO:0000256" key="8">
    <source>
        <dbReference type="ARBA" id="ARBA00023069"/>
    </source>
</evidence>
<reference evidence="14 15" key="1">
    <citation type="journal article" date="2024" name="Nat. Commun.">
        <title>Phylogenomics reveals the evolutionary origins of lichenization in chlorophyte algae.</title>
        <authorList>
            <person name="Puginier C."/>
            <person name="Libourel C."/>
            <person name="Otte J."/>
            <person name="Skaloud P."/>
            <person name="Haon M."/>
            <person name="Grisel S."/>
            <person name="Petersen M."/>
            <person name="Berrin J.G."/>
            <person name="Delaux P.M."/>
            <person name="Dal Grande F."/>
            <person name="Keller J."/>
        </authorList>
    </citation>
    <scope>NUCLEOTIDE SEQUENCE [LARGE SCALE GENOMIC DNA]</scope>
    <source>
        <strain evidence="14 15">SAG 2036</strain>
    </source>
</reference>
<evidence type="ECO:0000256" key="4">
    <source>
        <dbReference type="ARBA" id="ARBA00022490"/>
    </source>
</evidence>
<dbReference type="GO" id="GO:0005794">
    <property type="term" value="C:Golgi apparatus"/>
    <property type="evidence" value="ECO:0007669"/>
    <property type="project" value="TreeGrafter"/>
</dbReference>
<dbReference type="GO" id="GO:0048870">
    <property type="term" value="P:cell motility"/>
    <property type="evidence" value="ECO:0007669"/>
    <property type="project" value="InterPro"/>
</dbReference>
<feature type="region of interest" description="Disordered" evidence="12">
    <location>
        <begin position="414"/>
        <end position="471"/>
    </location>
</feature>
<dbReference type="AlphaFoldDB" id="A0AAW1NZW5"/>
<sequence>MPPKASAKGGDKKKAGGKGKAAASAAEPASNDAAAQLGTVKSQLDQEQGDRSLMQLERDKLQQFWDVSKTQVDDLQAELRQRDREAEEQTERHEVELKTFKQKIKHLMYEHGNHIESLRAEAEAAAKEAAEEFHAREMQLMSDKRALQIQLREQEADFQAEAQSSLLDSGKRESKLRAELVAEAAGLSAKHERQLASVREAASLQSKQEQHAIEERLHAHVQALQQQHDKAFMEMRSYFNGVVRDNLEAIMALKAELSEQKKAEAATNAMLQDVVAENQRLVEPLAQARKELADLHKTAALHTQEAASLSLARRRLAEAETRADRLQFENEVWQQRFDLEHREKETLQHRFDATVSGLQQSAVATGLLLDSMQAGKGTSGGMGGEPACLPSGYDAEENAPLGAEQGIGAHWSRDSMRPKRASHRPIKSSAGWLSPEVSKQRAMTGESAGLVPGSSDLSVQGIRPPIAGVVQ</sequence>
<keyword evidence="9" id="KW-0206">Cytoskeleton</keyword>
<evidence type="ECO:0000256" key="11">
    <source>
        <dbReference type="SAM" id="Coils"/>
    </source>
</evidence>
<dbReference type="GO" id="GO:0008017">
    <property type="term" value="F:microtubule binding"/>
    <property type="evidence" value="ECO:0007669"/>
    <property type="project" value="InterPro"/>
</dbReference>
<comment type="subcellular location">
    <subcellularLocation>
        <location evidence="1">Cell projection</location>
        <location evidence="1">Cilium</location>
        <location evidence="1">Flagellum</location>
    </subcellularLocation>
    <subcellularLocation>
        <location evidence="2">Cytoplasm</location>
        <location evidence="2">Cytoskeleton</location>
    </subcellularLocation>
</comment>
<keyword evidence="8" id="KW-0969">Cilium</keyword>
<proteinExistence type="inferred from homology"/>
<dbReference type="InterPro" id="IPR025593">
    <property type="entry name" value="GAS8_dom"/>
</dbReference>
<keyword evidence="5" id="KW-0493">Microtubule</keyword>
<gene>
    <name evidence="14" type="ORF">WJX73_001430</name>
</gene>
<keyword evidence="15" id="KW-1185">Reference proteome</keyword>
<evidence type="ECO:0000256" key="6">
    <source>
        <dbReference type="ARBA" id="ARBA00022846"/>
    </source>
</evidence>
<comment type="similarity">
    <text evidence="3">Belongs to the DRC4 family.</text>
</comment>
<evidence type="ECO:0000256" key="10">
    <source>
        <dbReference type="ARBA" id="ARBA00023273"/>
    </source>
</evidence>
<feature type="coiled-coil region" evidence="11">
    <location>
        <begin position="72"/>
        <end position="103"/>
    </location>
</feature>
<keyword evidence="10" id="KW-0966">Cell projection</keyword>
<dbReference type="EMBL" id="JALJOQ010000082">
    <property type="protein sequence ID" value="KAK9800319.1"/>
    <property type="molecule type" value="Genomic_DNA"/>
</dbReference>
<dbReference type="PANTHER" id="PTHR31543">
    <property type="entry name" value="DYNEIN REGULATORY COMPLEX SUBUNIT 4"/>
    <property type="match status" value="1"/>
</dbReference>
<dbReference type="GO" id="GO:0005874">
    <property type="term" value="C:microtubule"/>
    <property type="evidence" value="ECO:0007669"/>
    <property type="project" value="UniProtKB-KW"/>
</dbReference>
<evidence type="ECO:0000313" key="14">
    <source>
        <dbReference type="EMBL" id="KAK9800319.1"/>
    </source>
</evidence>
<evidence type="ECO:0000313" key="15">
    <source>
        <dbReference type="Proteomes" id="UP001465755"/>
    </source>
</evidence>
<dbReference type="InterPro" id="IPR039308">
    <property type="entry name" value="GAS8"/>
</dbReference>
<feature type="region of interest" description="Disordered" evidence="12">
    <location>
        <begin position="1"/>
        <end position="53"/>
    </location>
</feature>
<dbReference type="GO" id="GO:0031514">
    <property type="term" value="C:motile cilium"/>
    <property type="evidence" value="ECO:0007669"/>
    <property type="project" value="UniProtKB-SubCell"/>
</dbReference>
<feature type="compositionally biased region" description="Low complexity" evidence="12">
    <location>
        <begin position="20"/>
        <end position="35"/>
    </location>
</feature>
<evidence type="ECO:0000259" key="13">
    <source>
        <dbReference type="Pfam" id="PF13851"/>
    </source>
</evidence>
<evidence type="ECO:0000256" key="7">
    <source>
        <dbReference type="ARBA" id="ARBA00023054"/>
    </source>
</evidence>
<evidence type="ECO:0000256" key="3">
    <source>
        <dbReference type="ARBA" id="ARBA00009859"/>
    </source>
</evidence>
<dbReference type="GO" id="GO:0031267">
    <property type="term" value="F:small GTPase binding"/>
    <property type="evidence" value="ECO:0007669"/>
    <property type="project" value="InterPro"/>
</dbReference>
<feature type="domain" description="Growth arrest-specific protein 8" evidence="13">
    <location>
        <begin position="224"/>
        <end position="371"/>
    </location>
</feature>
<evidence type="ECO:0000256" key="2">
    <source>
        <dbReference type="ARBA" id="ARBA00004245"/>
    </source>
</evidence>
<feature type="coiled-coil region" evidence="11">
    <location>
        <begin position="285"/>
        <end position="336"/>
    </location>
</feature>
<keyword evidence="7 11" id="KW-0175">Coiled coil</keyword>
<accession>A0AAW1NZW5</accession>
<evidence type="ECO:0000256" key="12">
    <source>
        <dbReference type="SAM" id="MobiDB-lite"/>
    </source>
</evidence>
<evidence type="ECO:0000256" key="5">
    <source>
        <dbReference type="ARBA" id="ARBA00022701"/>
    </source>
</evidence>
<dbReference type="Proteomes" id="UP001465755">
    <property type="component" value="Unassembled WGS sequence"/>
</dbReference>
<evidence type="ECO:0000256" key="1">
    <source>
        <dbReference type="ARBA" id="ARBA00004230"/>
    </source>
</evidence>
<keyword evidence="6" id="KW-0282">Flagellum</keyword>
<dbReference type="PANTHER" id="PTHR31543:SF0">
    <property type="entry name" value="DYNEIN REGULATORY COMPLEX SUBUNIT 4"/>
    <property type="match status" value="1"/>
</dbReference>
<dbReference type="Pfam" id="PF13851">
    <property type="entry name" value="GAS"/>
    <property type="match status" value="1"/>
</dbReference>
<name>A0AAW1NZW5_9CHLO</name>
<protein>
    <recommendedName>
        <fullName evidence="13">Growth arrest-specific protein 8 domain-containing protein</fullName>
    </recommendedName>
</protein>
<keyword evidence="4" id="KW-0963">Cytoplasm</keyword>
<comment type="caution">
    <text evidence="14">The sequence shown here is derived from an EMBL/GenBank/DDBJ whole genome shotgun (WGS) entry which is preliminary data.</text>
</comment>
<organism evidence="14 15">
    <name type="scientific">Symbiochloris irregularis</name>
    <dbReference type="NCBI Taxonomy" id="706552"/>
    <lineage>
        <taxon>Eukaryota</taxon>
        <taxon>Viridiplantae</taxon>
        <taxon>Chlorophyta</taxon>
        <taxon>core chlorophytes</taxon>
        <taxon>Trebouxiophyceae</taxon>
        <taxon>Trebouxiales</taxon>
        <taxon>Trebouxiaceae</taxon>
        <taxon>Symbiochloris</taxon>
    </lineage>
</organism>
<evidence type="ECO:0000256" key="9">
    <source>
        <dbReference type="ARBA" id="ARBA00023212"/>
    </source>
</evidence>